<keyword evidence="1" id="KW-0732">Signal</keyword>
<gene>
    <name evidence="2" type="ORF">R2601_12258</name>
</gene>
<dbReference type="STRING" id="314265.R2601_12258"/>
<dbReference type="RefSeq" id="WP_007794248.1">
    <property type="nucleotide sequence ID" value="NZ_DS022276.1"/>
</dbReference>
<sequence length="102" mass="11383">MNFACLGFVAGLAEALLLQPAIAQQGRPPPKPNDPDDFVRYIFEVNACVLTEAQIFEIYQQAGHGLMGTNNAVIAVSNREDIEVLSREPFTYRYYGSEYCSF</sequence>
<proteinExistence type="predicted"/>
<name>Q0FLC6_SALBH</name>
<dbReference type="Proteomes" id="UP000006230">
    <property type="component" value="Unassembled WGS sequence"/>
</dbReference>
<keyword evidence="3" id="KW-1185">Reference proteome</keyword>
<comment type="caution">
    <text evidence="2">The sequence shown here is derived from an EMBL/GenBank/DDBJ whole genome shotgun (WGS) entry which is preliminary data.</text>
</comment>
<reference evidence="2 3" key="1">
    <citation type="journal article" date="2010" name="J. Bacteriol.">
        <title>Genome sequences of Pelagibaca bermudensis HTCC2601T and Maritimibacter alkaliphilus HTCC2654T, the type strains of two marine Roseobacter genera.</title>
        <authorList>
            <person name="Thrash J.C."/>
            <person name="Cho J.C."/>
            <person name="Ferriera S."/>
            <person name="Johnson J."/>
            <person name="Vergin K.L."/>
            <person name="Giovannoni S.J."/>
        </authorList>
    </citation>
    <scope>NUCLEOTIDE SEQUENCE [LARGE SCALE GENOMIC DNA]</scope>
    <source>
        <strain evidence="3">DSM 26914 / JCM 13377 / KCTC 12554 / HTCC2601</strain>
    </source>
</reference>
<feature type="signal peptide" evidence="1">
    <location>
        <begin position="1"/>
        <end position="23"/>
    </location>
</feature>
<dbReference type="AlphaFoldDB" id="Q0FLC6"/>
<evidence type="ECO:0000313" key="2">
    <source>
        <dbReference type="EMBL" id="EAU44945.1"/>
    </source>
</evidence>
<evidence type="ECO:0000313" key="3">
    <source>
        <dbReference type="Proteomes" id="UP000006230"/>
    </source>
</evidence>
<organism evidence="2 3">
    <name type="scientific">Salipiger bermudensis (strain DSM 26914 / JCM 13377 / KCTC 12554 / HTCC2601)</name>
    <name type="common">Pelagibaca bermudensis</name>
    <dbReference type="NCBI Taxonomy" id="314265"/>
    <lineage>
        <taxon>Bacteria</taxon>
        <taxon>Pseudomonadati</taxon>
        <taxon>Pseudomonadota</taxon>
        <taxon>Alphaproteobacteria</taxon>
        <taxon>Rhodobacterales</taxon>
        <taxon>Roseobacteraceae</taxon>
        <taxon>Salipiger</taxon>
    </lineage>
</organism>
<feature type="chain" id="PRO_5004171730" evidence="1">
    <location>
        <begin position="24"/>
        <end position="102"/>
    </location>
</feature>
<accession>Q0FLC6</accession>
<dbReference type="HOGENOM" id="CLU_2274692_0_0_5"/>
<dbReference type="OrthoDB" id="7744594at2"/>
<dbReference type="EMBL" id="AATQ01000034">
    <property type="protein sequence ID" value="EAU44945.1"/>
    <property type="molecule type" value="Genomic_DNA"/>
</dbReference>
<protein>
    <submittedName>
        <fullName evidence="2">Uncharacterized protein</fullName>
    </submittedName>
</protein>
<evidence type="ECO:0000256" key="1">
    <source>
        <dbReference type="SAM" id="SignalP"/>
    </source>
</evidence>